<dbReference type="InterPro" id="IPR012658">
    <property type="entry name" value="YheV"/>
</dbReference>
<evidence type="ECO:0000313" key="2">
    <source>
        <dbReference type="EMBL" id="EED36851.1"/>
    </source>
</evidence>
<accession>B8KUG8</accession>
<dbReference type="eggNOG" id="COG3529">
    <property type="taxonomic scope" value="Bacteria"/>
</dbReference>
<dbReference type="AlphaFoldDB" id="B8KUG8"/>
<dbReference type="Pfam" id="PF09526">
    <property type="entry name" value="DUF2387"/>
    <property type="match status" value="1"/>
</dbReference>
<dbReference type="Proteomes" id="UP000004699">
    <property type="component" value="Unassembled WGS sequence"/>
</dbReference>
<dbReference type="EMBL" id="DS999411">
    <property type="protein sequence ID" value="EED36851.1"/>
    <property type="molecule type" value="Genomic_DNA"/>
</dbReference>
<proteinExistence type="predicted"/>
<gene>
    <name evidence="2" type="ORF">NOR51B_2804</name>
</gene>
<name>B8KUG8_9GAMM</name>
<dbReference type="STRING" id="565045.NOR51B_2804"/>
<dbReference type="OrthoDB" id="5881059at2"/>
<dbReference type="RefSeq" id="WP_009021593.1">
    <property type="nucleotide sequence ID" value="NZ_DS999411.1"/>
</dbReference>
<reference evidence="3" key="1">
    <citation type="journal article" date="2013" name="BMC Microbiol.">
        <title>Taxonomy and evolution of bacteriochlorophyll a-containing members of the OM60/NOR5 clade of marine gammaproteobacteria: description of Luminiphilus syltensis gen. nov., sp. nov., reclassification of Haliea rubra as Pseudohaliea rubra gen. nov., comb. nov., and emendation of Chromatocurvus halotolerans.</title>
        <authorList>
            <person name="Spring S."/>
            <person name="Riedel T."/>
            <person name="Sproer C."/>
            <person name="Yan S."/>
            <person name="Harder J."/>
            <person name="Fuchs B.M."/>
        </authorList>
    </citation>
    <scope>NUCLEOTIDE SEQUENCE [LARGE SCALE GENOMIC DNA]</scope>
    <source>
        <strain evidence="3">NOR51-B</strain>
    </source>
</reference>
<dbReference type="HOGENOM" id="CLU_187607_0_0_6"/>
<protein>
    <submittedName>
        <fullName evidence="2">Uncharacterized protein</fullName>
    </submittedName>
</protein>
<evidence type="ECO:0000313" key="3">
    <source>
        <dbReference type="Proteomes" id="UP000004699"/>
    </source>
</evidence>
<feature type="region of interest" description="Disordered" evidence="1">
    <location>
        <begin position="49"/>
        <end position="91"/>
    </location>
</feature>
<keyword evidence="3" id="KW-1185">Reference proteome</keyword>
<organism evidence="2 3">
    <name type="scientific">Luminiphilus syltensis NOR5-1B</name>
    <dbReference type="NCBI Taxonomy" id="565045"/>
    <lineage>
        <taxon>Bacteria</taxon>
        <taxon>Pseudomonadati</taxon>
        <taxon>Pseudomonadota</taxon>
        <taxon>Gammaproteobacteria</taxon>
        <taxon>Cellvibrionales</taxon>
        <taxon>Halieaceae</taxon>
        <taxon>Luminiphilus</taxon>
    </lineage>
</organism>
<evidence type="ECO:0000256" key="1">
    <source>
        <dbReference type="SAM" id="MobiDB-lite"/>
    </source>
</evidence>
<sequence>MEELTGSKATRRFIAGAVCPRCAAMDRIVVSADGETRSCIDCGFEDGRPQDAAPNAVPTRVTRAASRRTETQAEPIRMLVEGGPKPKKPTN</sequence>